<evidence type="ECO:0000256" key="1">
    <source>
        <dbReference type="SAM" id="MobiDB-lite"/>
    </source>
</evidence>
<feature type="compositionally biased region" description="Basic residues" evidence="1">
    <location>
        <begin position="270"/>
        <end position="285"/>
    </location>
</feature>
<feature type="compositionally biased region" description="Basic and acidic residues" evidence="1">
    <location>
        <begin position="343"/>
        <end position="352"/>
    </location>
</feature>
<sequence length="371" mass="39315">AGGSVTFLRGGRAPPAGRSGSGTGIPDLRRDRDRHGGGGALQGGARRLPRLVAGQRHRRGRRRRTPGARRERQGRARHDGRRRGAATRRAGRPDGRAEPRPAAAVPAVDRPPAAADRRARDRAGQAHRARRPDRQAGDGGGQPAPGGLDRQGLHGPRAVAARPHPGGLAGPDPRGREVRLPPRLQVLHLRDVVDPPGGHPRSGRQGPHHPDPRPHGRAAQQGHLRRASARPAPRSRADAGRDRQGARLLRARGPRHAADGAAAGLARQADRRRRRRRPRRPRRGRERGVAVRGGRRGAAARERAAGAQRPARARARGDRDALRAHRPARVHAGGGRAGVQRHARADPPDRGAHPAQAAGAAGGPAAARGAV</sequence>
<feature type="compositionally biased region" description="Low complexity" evidence="1">
    <location>
        <begin position="353"/>
        <end position="371"/>
    </location>
</feature>
<name>A0A6J4S5V3_9ACTN</name>
<feature type="compositionally biased region" description="Basic residues" evidence="1">
    <location>
        <begin position="55"/>
        <end position="67"/>
    </location>
</feature>
<dbReference type="EMBL" id="CADCVJ010000188">
    <property type="protein sequence ID" value="CAA9484284.1"/>
    <property type="molecule type" value="Genomic_DNA"/>
</dbReference>
<gene>
    <name evidence="2" type="ORF">AVDCRST_MAG38-2223</name>
</gene>
<reference evidence="2" key="1">
    <citation type="submission" date="2020-02" db="EMBL/GenBank/DDBJ databases">
        <authorList>
            <person name="Meier V. D."/>
        </authorList>
    </citation>
    <scope>NUCLEOTIDE SEQUENCE</scope>
    <source>
        <strain evidence="2">AVDCRST_MAG38</strain>
    </source>
</reference>
<feature type="compositionally biased region" description="Basic residues" evidence="1">
    <location>
        <begin position="78"/>
        <end position="90"/>
    </location>
</feature>
<feature type="compositionally biased region" description="Basic and acidic residues" evidence="1">
    <location>
        <begin position="115"/>
        <end position="124"/>
    </location>
</feature>
<feature type="compositionally biased region" description="Basic and acidic residues" evidence="1">
    <location>
        <begin position="27"/>
        <end position="36"/>
    </location>
</feature>
<protein>
    <submittedName>
        <fullName evidence="2">RNA polymerase sigma factor RpoD</fullName>
    </submittedName>
</protein>
<feature type="compositionally biased region" description="Basic and acidic residues" evidence="1">
    <location>
        <begin position="235"/>
        <end position="245"/>
    </location>
</feature>
<feature type="compositionally biased region" description="Low complexity" evidence="1">
    <location>
        <begin position="100"/>
        <end position="114"/>
    </location>
</feature>
<feature type="region of interest" description="Disordered" evidence="1">
    <location>
        <begin position="1"/>
        <end position="371"/>
    </location>
</feature>
<evidence type="ECO:0000313" key="2">
    <source>
        <dbReference type="EMBL" id="CAA9484284.1"/>
    </source>
</evidence>
<feature type="compositionally biased region" description="Basic and acidic residues" evidence="1">
    <location>
        <begin position="68"/>
        <end position="77"/>
    </location>
</feature>
<dbReference type="AlphaFoldDB" id="A0A6J4S5V3"/>
<proteinExistence type="predicted"/>
<feature type="non-terminal residue" evidence="2">
    <location>
        <position position="371"/>
    </location>
</feature>
<feature type="compositionally biased region" description="Low complexity" evidence="1">
    <location>
        <begin position="9"/>
        <end position="18"/>
    </location>
</feature>
<accession>A0A6J4S5V3</accession>
<feature type="non-terminal residue" evidence="2">
    <location>
        <position position="1"/>
    </location>
</feature>
<organism evidence="2">
    <name type="scientific">uncultured Solirubrobacteraceae bacterium</name>
    <dbReference type="NCBI Taxonomy" id="1162706"/>
    <lineage>
        <taxon>Bacteria</taxon>
        <taxon>Bacillati</taxon>
        <taxon>Actinomycetota</taxon>
        <taxon>Thermoleophilia</taxon>
        <taxon>Solirubrobacterales</taxon>
        <taxon>Solirubrobacteraceae</taxon>
        <taxon>environmental samples</taxon>
    </lineage>
</organism>